<protein>
    <submittedName>
        <fullName evidence="6">SNF2-related protein</fullName>
    </submittedName>
</protein>
<evidence type="ECO:0000259" key="4">
    <source>
        <dbReference type="PROSITE" id="PS51192"/>
    </source>
</evidence>
<dbReference type="Pfam" id="PF00176">
    <property type="entry name" value="SNF2-rel_dom"/>
    <property type="match status" value="1"/>
</dbReference>
<reference evidence="6 7" key="1">
    <citation type="submission" date="2017-03" db="EMBL/GenBank/DDBJ databases">
        <authorList>
            <person name="Regsiter A."/>
            <person name="William W."/>
        </authorList>
    </citation>
    <scope>NUCLEOTIDE SEQUENCE [LARGE SCALE GENOMIC DNA]</scope>
    <source>
        <strain evidence="6">PRJEB5721</strain>
    </source>
</reference>
<dbReference type="InterPro" id="IPR038718">
    <property type="entry name" value="SNF2-like_sf"/>
</dbReference>
<dbReference type="PROSITE" id="PS51192">
    <property type="entry name" value="HELICASE_ATP_BIND_1"/>
    <property type="match status" value="1"/>
</dbReference>
<dbReference type="CDD" id="cd18793">
    <property type="entry name" value="SF2_C_SNF"/>
    <property type="match status" value="1"/>
</dbReference>
<dbReference type="InterPro" id="IPR001650">
    <property type="entry name" value="Helicase_C-like"/>
</dbReference>
<sequence>MHFLIMVTPLSKPMPTKNDWMNWHRNASTMPTLETYSYEDIRSWLGDLEIRKAQPYQKSISHLEHRGSTDLSALVQGTARKPYRVDIHLSQGHLVTLCTCPVGGRCKHVTAVLLALLAQRSNTAPTPVLRPHVMQWLSELRSHLDPPKRKPSTSTYALYWLLELNSRRHQGPVLSCRKARLNKMGECTDLTLWYNFEGALRRPPSFIDETDQRALRRLLLEDPYASQTGEFDLGPRHGAAVLVLLAGTGRLFGNALSNPALRLGDNRPGTLTWKVGKGGEQSPALETTPAASGYLPLDITWYLDGESQEIGPIDTDMPVTVLRDLLQAPPLNAQEATLLREMLEQSAPGLPAPVTDPEQEIREIATPLQALLWCDTLALLGIQAHRDYAGQWGPSCRFDYAQPTFVYGPAHIAIDDDSVIQTLNNGEMVRIKRDTAAEKRALQALGKTGLKPVNDSIFHSLSLLPHSIYGLTSEADWDGFMTTRVADLREQGWEVRWPDGFRHYFLQVDEWDMQVDGAEEEGWLGLDVGIVVDGKRLALPPLLGALFARDPRWLDPGGLSTIPDDEHVHLHTPAGVPIQTTADRLKPLVGTLIDLFSLGAPGPLRMSAFDAPRLTQLADNSQWRSEGMDAVRALAKRLPQNGEITPVVLPAGFALPLRPYQQDGLAWLQFLREHHLGGILADDMGLGKTAQTLAHLLLEKESGRLTDPALIIMPTSLIHNWREEAERFAPDLRVLALHGKERSSRFAEIPSNDLILTTYPLVWRDIETLKVQSFHLLILDEAQMVKNAQGRAAEAIREIPTRHRLALTGTPLENHLGELWAQFDFLLPGFLGDQRSFQRVWRGPIERHGDAERLDLLARRVRPFILRRRKEEVAKELPEKTIIIRSMDIDGAQRDLYETVRSAMDERIRQEIAAKGFQRSQIVILDAMLKLRQVCCDPRLLKSEKARKVQDSAKLSLLMEMIPELLAEGRQILLFSQFTEMLALISARLDKMHIPYVLLTGSTQDRKTPIDRFQHGEVPLFLISLKAGGVGLNLTAADTVIHYDPWWNPAAENQATDRAHRIGQKRQVFVYKLIIAGSIEEKILALQEKKAILAAGVLEKAQKEKLRFGPDDLASLLAPLPETRR</sequence>
<evidence type="ECO:0000259" key="5">
    <source>
        <dbReference type="PROSITE" id="PS51194"/>
    </source>
</evidence>
<accession>A0ABY1MMF2</accession>
<dbReference type="InterPro" id="IPR014001">
    <property type="entry name" value="Helicase_ATP-bd"/>
</dbReference>
<dbReference type="Gene3D" id="3.40.50.300">
    <property type="entry name" value="P-loop containing nucleotide triphosphate hydrolases"/>
    <property type="match status" value="1"/>
</dbReference>
<evidence type="ECO:0000313" key="6">
    <source>
        <dbReference type="EMBL" id="SMH64961.1"/>
    </source>
</evidence>
<evidence type="ECO:0000313" key="7">
    <source>
        <dbReference type="Proteomes" id="UP000193925"/>
    </source>
</evidence>
<dbReference type="InterPro" id="IPR027417">
    <property type="entry name" value="P-loop_NTPase"/>
</dbReference>
<organism evidence="6 7">
    <name type="scientific">Acidithiobacillus ferrivorans</name>
    <dbReference type="NCBI Taxonomy" id="160808"/>
    <lineage>
        <taxon>Bacteria</taxon>
        <taxon>Pseudomonadati</taxon>
        <taxon>Pseudomonadota</taxon>
        <taxon>Acidithiobacillia</taxon>
        <taxon>Acidithiobacillales</taxon>
        <taxon>Acidithiobacillaceae</taxon>
        <taxon>Acidithiobacillus</taxon>
    </lineage>
</organism>
<dbReference type="Gene3D" id="3.40.50.10810">
    <property type="entry name" value="Tandem AAA-ATPase domain"/>
    <property type="match status" value="1"/>
</dbReference>
<name>A0ABY1MMF2_9PROT</name>
<evidence type="ECO:0000256" key="1">
    <source>
        <dbReference type="ARBA" id="ARBA00022801"/>
    </source>
</evidence>
<feature type="domain" description="SWIM-type" evidence="3">
    <location>
        <begin position="83"/>
        <end position="117"/>
    </location>
</feature>
<dbReference type="PROSITE" id="PS50966">
    <property type="entry name" value="ZF_SWIM"/>
    <property type="match status" value="1"/>
</dbReference>
<keyword evidence="2" id="KW-0862">Zinc</keyword>
<dbReference type="SMART" id="SM00490">
    <property type="entry name" value="HELICc"/>
    <property type="match status" value="1"/>
</dbReference>
<dbReference type="Proteomes" id="UP000193925">
    <property type="component" value="Chromosome AFERRI"/>
</dbReference>
<feature type="domain" description="Helicase C-terminal" evidence="5">
    <location>
        <begin position="957"/>
        <end position="1114"/>
    </location>
</feature>
<dbReference type="Pfam" id="PF00271">
    <property type="entry name" value="Helicase_C"/>
    <property type="match status" value="1"/>
</dbReference>
<evidence type="ECO:0000256" key="2">
    <source>
        <dbReference type="PROSITE-ProRule" id="PRU00325"/>
    </source>
</evidence>
<dbReference type="PROSITE" id="PS51194">
    <property type="entry name" value="HELICASE_CTER"/>
    <property type="match status" value="1"/>
</dbReference>
<evidence type="ECO:0000259" key="3">
    <source>
        <dbReference type="PROSITE" id="PS50966"/>
    </source>
</evidence>
<dbReference type="InterPro" id="IPR049730">
    <property type="entry name" value="SNF2/RAD54-like_C"/>
</dbReference>
<keyword evidence="7" id="KW-1185">Reference proteome</keyword>
<keyword evidence="1" id="KW-0378">Hydrolase</keyword>
<keyword evidence="2" id="KW-0479">Metal-binding</keyword>
<dbReference type="InterPro" id="IPR007527">
    <property type="entry name" value="Znf_SWIM"/>
</dbReference>
<dbReference type="EMBL" id="LT841305">
    <property type="protein sequence ID" value="SMH64961.1"/>
    <property type="molecule type" value="Genomic_DNA"/>
</dbReference>
<dbReference type="InterPro" id="IPR000330">
    <property type="entry name" value="SNF2_N"/>
</dbReference>
<dbReference type="PANTHER" id="PTHR10799">
    <property type="entry name" value="SNF2/RAD54 HELICASE FAMILY"/>
    <property type="match status" value="1"/>
</dbReference>
<dbReference type="CDD" id="cd18012">
    <property type="entry name" value="DEXQc_arch_SWI2_SNF2"/>
    <property type="match status" value="1"/>
</dbReference>
<keyword evidence="2" id="KW-0863">Zinc-finger</keyword>
<dbReference type="SUPFAM" id="SSF52540">
    <property type="entry name" value="P-loop containing nucleoside triphosphate hydrolases"/>
    <property type="match status" value="2"/>
</dbReference>
<proteinExistence type="predicted"/>
<feature type="domain" description="Helicase ATP-binding" evidence="4">
    <location>
        <begin position="669"/>
        <end position="829"/>
    </location>
</feature>
<dbReference type="SMART" id="SM00487">
    <property type="entry name" value="DEXDc"/>
    <property type="match status" value="1"/>
</dbReference>
<gene>
    <name evidence="6" type="ORF">AFERRI_10995</name>
</gene>